<reference evidence="1 2" key="1">
    <citation type="journal article" date="2018" name="Nat. Ecol. Evol.">
        <title>Shark genomes provide insights into elasmobranch evolution and the origin of vertebrates.</title>
        <authorList>
            <person name="Hara Y"/>
            <person name="Yamaguchi K"/>
            <person name="Onimaru K"/>
            <person name="Kadota M"/>
            <person name="Koyanagi M"/>
            <person name="Keeley SD"/>
            <person name="Tatsumi K"/>
            <person name="Tanaka K"/>
            <person name="Motone F"/>
            <person name="Kageyama Y"/>
            <person name="Nozu R"/>
            <person name="Adachi N"/>
            <person name="Nishimura O"/>
            <person name="Nakagawa R"/>
            <person name="Tanegashima C"/>
            <person name="Kiyatake I"/>
            <person name="Matsumoto R"/>
            <person name="Murakumo K"/>
            <person name="Nishida K"/>
            <person name="Terakita A"/>
            <person name="Kuratani S"/>
            <person name="Sato K"/>
            <person name="Hyodo S Kuraku.S."/>
        </authorList>
    </citation>
    <scope>NUCLEOTIDE SEQUENCE [LARGE SCALE GENOMIC DNA]</scope>
</reference>
<evidence type="ECO:0000313" key="2">
    <source>
        <dbReference type="Proteomes" id="UP000288216"/>
    </source>
</evidence>
<organism evidence="1 2">
    <name type="scientific">Scyliorhinus torazame</name>
    <name type="common">Cloudy catshark</name>
    <name type="synonym">Catulus torazame</name>
    <dbReference type="NCBI Taxonomy" id="75743"/>
    <lineage>
        <taxon>Eukaryota</taxon>
        <taxon>Metazoa</taxon>
        <taxon>Chordata</taxon>
        <taxon>Craniata</taxon>
        <taxon>Vertebrata</taxon>
        <taxon>Chondrichthyes</taxon>
        <taxon>Elasmobranchii</taxon>
        <taxon>Galeomorphii</taxon>
        <taxon>Galeoidea</taxon>
        <taxon>Carcharhiniformes</taxon>
        <taxon>Scyliorhinidae</taxon>
        <taxon>Scyliorhinus</taxon>
    </lineage>
</organism>
<evidence type="ECO:0000313" key="1">
    <source>
        <dbReference type="EMBL" id="GCB82074.1"/>
    </source>
</evidence>
<comment type="caution">
    <text evidence="1">The sequence shown here is derived from an EMBL/GenBank/DDBJ whole genome shotgun (WGS) entry which is preliminary data.</text>
</comment>
<accession>A0A401Q9K5</accession>
<keyword evidence="2" id="KW-1185">Reference proteome</keyword>
<dbReference type="Proteomes" id="UP000288216">
    <property type="component" value="Unassembled WGS sequence"/>
</dbReference>
<name>A0A401Q9K5_SCYTO</name>
<feature type="non-terminal residue" evidence="1">
    <location>
        <position position="1"/>
    </location>
</feature>
<protein>
    <submittedName>
        <fullName evidence="1">Uncharacterized protein</fullName>
    </submittedName>
</protein>
<sequence>VNGTACVSVCVCVCVIVRRWDISENELGNPSLCRYFFSDDYGIVGWSPRVTSASGQIKAVGGARGF</sequence>
<dbReference type="EMBL" id="BFAA01025830">
    <property type="protein sequence ID" value="GCB82074.1"/>
    <property type="molecule type" value="Genomic_DNA"/>
</dbReference>
<dbReference type="AlphaFoldDB" id="A0A401Q9K5"/>
<proteinExistence type="predicted"/>
<gene>
    <name evidence="1" type="ORF">scyTo_0023057</name>
</gene>